<keyword evidence="4" id="KW-1278">Translocase</keyword>
<dbReference type="OrthoDB" id="9805601at2"/>
<organism evidence="7 8">
    <name type="scientific">Zhengella mangrovi</name>
    <dbReference type="NCBI Taxonomy" id="1982044"/>
    <lineage>
        <taxon>Bacteria</taxon>
        <taxon>Pseudomonadati</taxon>
        <taxon>Pseudomonadota</taxon>
        <taxon>Alphaproteobacteria</taxon>
        <taxon>Hyphomicrobiales</taxon>
        <taxon>Notoacmeibacteraceae</taxon>
        <taxon>Zhengella</taxon>
    </lineage>
</organism>
<dbReference type="SMART" id="SM00382">
    <property type="entry name" value="AAA"/>
    <property type="match status" value="1"/>
</dbReference>
<evidence type="ECO:0000259" key="6">
    <source>
        <dbReference type="PROSITE" id="PS50893"/>
    </source>
</evidence>
<dbReference type="SUPFAM" id="SSF52540">
    <property type="entry name" value="P-loop containing nucleoside triphosphate hydrolases"/>
    <property type="match status" value="1"/>
</dbReference>
<dbReference type="AlphaFoldDB" id="A0A2G1QIJ3"/>
<dbReference type="Gene3D" id="3.40.50.300">
    <property type="entry name" value="P-loop containing nucleotide triphosphate hydrolases"/>
    <property type="match status" value="1"/>
</dbReference>
<dbReference type="GO" id="GO:0005524">
    <property type="term" value="F:ATP binding"/>
    <property type="evidence" value="ECO:0007669"/>
    <property type="project" value="UniProtKB-KW"/>
</dbReference>
<comment type="function">
    <text evidence="5">Part of the ABC transporter complex HmuTUV involved in hemin import. Responsible for energy coupling to the transport system.</text>
</comment>
<keyword evidence="8" id="KW-1185">Reference proteome</keyword>
<keyword evidence="2" id="KW-0547">Nucleotide-binding</keyword>
<proteinExistence type="predicted"/>
<dbReference type="PANTHER" id="PTHR42794">
    <property type="entry name" value="HEMIN IMPORT ATP-BINDING PROTEIN HMUV"/>
    <property type="match status" value="1"/>
</dbReference>
<dbReference type="PANTHER" id="PTHR42794:SF1">
    <property type="entry name" value="HEMIN IMPORT ATP-BINDING PROTEIN HMUV"/>
    <property type="match status" value="1"/>
</dbReference>
<evidence type="ECO:0000313" key="7">
    <source>
        <dbReference type="EMBL" id="PHP65332.1"/>
    </source>
</evidence>
<evidence type="ECO:0000256" key="3">
    <source>
        <dbReference type="ARBA" id="ARBA00022840"/>
    </source>
</evidence>
<dbReference type="GO" id="GO:0016887">
    <property type="term" value="F:ATP hydrolysis activity"/>
    <property type="evidence" value="ECO:0007669"/>
    <property type="project" value="InterPro"/>
</dbReference>
<reference evidence="7 8" key="1">
    <citation type="submission" date="2017-10" db="EMBL/GenBank/DDBJ databases">
        <title>Sedimentibacterium mangrovi gen. nov., sp. nov., a novel member of family Phyllobacteriacea isolated from mangrove sediment.</title>
        <authorList>
            <person name="Liao H."/>
            <person name="Tian Y."/>
        </authorList>
    </citation>
    <scope>NUCLEOTIDE SEQUENCE [LARGE SCALE GENOMIC DNA]</scope>
    <source>
        <strain evidence="7 8">X9-2-2</strain>
    </source>
</reference>
<evidence type="ECO:0000256" key="1">
    <source>
        <dbReference type="ARBA" id="ARBA00022448"/>
    </source>
</evidence>
<dbReference type="InterPro" id="IPR003593">
    <property type="entry name" value="AAA+_ATPase"/>
</dbReference>
<dbReference type="EMBL" id="PDVP01000016">
    <property type="protein sequence ID" value="PHP65332.1"/>
    <property type="molecule type" value="Genomic_DNA"/>
</dbReference>
<dbReference type="Proteomes" id="UP000221168">
    <property type="component" value="Unassembled WGS sequence"/>
</dbReference>
<dbReference type="PROSITE" id="PS50893">
    <property type="entry name" value="ABC_TRANSPORTER_2"/>
    <property type="match status" value="1"/>
</dbReference>
<dbReference type="InterPro" id="IPR003439">
    <property type="entry name" value="ABC_transporter-like_ATP-bd"/>
</dbReference>
<accession>A0A2G1QIJ3</accession>
<dbReference type="InterPro" id="IPR027417">
    <property type="entry name" value="P-loop_NTPase"/>
</dbReference>
<evidence type="ECO:0000256" key="5">
    <source>
        <dbReference type="ARBA" id="ARBA00037066"/>
    </source>
</evidence>
<gene>
    <name evidence="7" type="ORF">CSC94_19595</name>
</gene>
<dbReference type="RefSeq" id="WP_099308073.1">
    <property type="nucleotide sequence ID" value="NZ_PDVP01000016.1"/>
</dbReference>
<feature type="domain" description="ABC transporter" evidence="6">
    <location>
        <begin position="4"/>
        <end position="239"/>
    </location>
</feature>
<evidence type="ECO:0000256" key="2">
    <source>
        <dbReference type="ARBA" id="ARBA00022741"/>
    </source>
</evidence>
<sequence>MSGLVVENLAADLGGRPVLAGVGFRVAPGETVALLGPNGAGKSTLLRCLAGLIPASGGTAAWEGSGLAAMTSPARARTLAYLPQDRVVHWNLAAGAIVALGRLPHGASAGRLSPADAAIVANAMETMDVAHLEDRPASAMSGGELARVLAARLIAQDTPLVLADEPAASLDPAHQIRLMAAFRRQARQGKAVLVSLHDIELAARWSDRVIILRNGTVIADGKPDNAITAETMAEAYGITARIGHDECGLTFTPLALTGNGD</sequence>
<name>A0A2G1QIJ3_9HYPH</name>
<keyword evidence="1" id="KW-0813">Transport</keyword>
<protein>
    <submittedName>
        <fullName evidence="7">ABC transporter</fullName>
    </submittedName>
</protein>
<dbReference type="Pfam" id="PF00005">
    <property type="entry name" value="ABC_tran"/>
    <property type="match status" value="1"/>
</dbReference>
<dbReference type="CDD" id="cd03214">
    <property type="entry name" value="ABC_Iron-Siderophores_B12_Hemin"/>
    <property type="match status" value="1"/>
</dbReference>
<keyword evidence="3" id="KW-0067">ATP-binding</keyword>
<comment type="caution">
    <text evidence="7">The sequence shown here is derived from an EMBL/GenBank/DDBJ whole genome shotgun (WGS) entry which is preliminary data.</text>
</comment>
<evidence type="ECO:0000256" key="4">
    <source>
        <dbReference type="ARBA" id="ARBA00022967"/>
    </source>
</evidence>
<evidence type="ECO:0000313" key="8">
    <source>
        <dbReference type="Proteomes" id="UP000221168"/>
    </source>
</evidence>